<comment type="function">
    <text evidence="5">Involved in transvection phenomena (= synapsis-dependent gene expression), where the synaptic pairing of chromosomes carrying genes with which zeste interacts influences the expression of these genes. Zeste binds to DNA and stimulates transcription from a nearby promoter.</text>
</comment>
<dbReference type="InterPro" id="IPR028002">
    <property type="entry name" value="Myb_DNA-bind_5"/>
</dbReference>
<dbReference type="PROSITE" id="PS50878">
    <property type="entry name" value="RT_POL"/>
    <property type="match status" value="1"/>
</dbReference>
<evidence type="ECO:0000256" key="2">
    <source>
        <dbReference type="ARBA" id="ARBA00016807"/>
    </source>
</evidence>
<dbReference type="AlphaFoldDB" id="A0A8J6LFV6"/>
<feature type="compositionally biased region" description="Polar residues" evidence="6">
    <location>
        <begin position="505"/>
        <end position="514"/>
    </location>
</feature>
<feature type="compositionally biased region" description="Polar residues" evidence="6">
    <location>
        <begin position="390"/>
        <end position="422"/>
    </location>
</feature>
<evidence type="ECO:0000256" key="3">
    <source>
        <dbReference type="ARBA" id="ARBA00023015"/>
    </source>
</evidence>
<reference evidence="8" key="2">
    <citation type="submission" date="2021-08" db="EMBL/GenBank/DDBJ databases">
        <authorList>
            <person name="Eriksson T."/>
        </authorList>
    </citation>
    <scope>NUCLEOTIDE SEQUENCE</scope>
    <source>
        <strain evidence="8">Stoneville</strain>
        <tissue evidence="8">Whole head</tissue>
    </source>
</reference>
<dbReference type="Proteomes" id="UP000719412">
    <property type="component" value="Unassembled WGS sequence"/>
</dbReference>
<organism evidence="8 9">
    <name type="scientific">Tenebrio molitor</name>
    <name type="common">Yellow mealworm beetle</name>
    <dbReference type="NCBI Taxonomy" id="7067"/>
    <lineage>
        <taxon>Eukaryota</taxon>
        <taxon>Metazoa</taxon>
        <taxon>Ecdysozoa</taxon>
        <taxon>Arthropoda</taxon>
        <taxon>Hexapoda</taxon>
        <taxon>Insecta</taxon>
        <taxon>Pterygota</taxon>
        <taxon>Neoptera</taxon>
        <taxon>Endopterygota</taxon>
        <taxon>Coleoptera</taxon>
        <taxon>Polyphaga</taxon>
        <taxon>Cucujiformia</taxon>
        <taxon>Tenebrionidae</taxon>
        <taxon>Tenebrio</taxon>
    </lineage>
</organism>
<evidence type="ECO:0000313" key="9">
    <source>
        <dbReference type="Proteomes" id="UP000719412"/>
    </source>
</evidence>
<name>A0A8J6LFV6_TENMO</name>
<dbReference type="InterPro" id="IPR000477">
    <property type="entry name" value="RT_dom"/>
</dbReference>
<evidence type="ECO:0000256" key="6">
    <source>
        <dbReference type="SAM" id="MobiDB-lite"/>
    </source>
</evidence>
<reference evidence="8" key="1">
    <citation type="journal article" date="2020" name="J Insects Food Feed">
        <title>The yellow mealworm (Tenebrio molitor) genome: a resource for the emerging insects as food and feed industry.</title>
        <authorList>
            <person name="Eriksson T."/>
            <person name="Andere A."/>
            <person name="Kelstrup H."/>
            <person name="Emery V."/>
            <person name="Picard C."/>
        </authorList>
    </citation>
    <scope>NUCLEOTIDE SEQUENCE</scope>
    <source>
        <strain evidence="8">Stoneville</strain>
        <tissue evidence="8">Whole head</tissue>
    </source>
</reference>
<feature type="compositionally biased region" description="Polar residues" evidence="6">
    <location>
        <begin position="356"/>
        <end position="366"/>
    </location>
</feature>
<sequence length="734" mass="81832">MALLNIQKVFDRVWVQGLVFKIIEKKIPVNFVQLLYSYVTGRTLQVKVNRTLSEKMPIKAGVPQGSILGPKLFSIFINDVPAFARTSLALYADDTANYAHSFSAEVATRQVQIQVNLLEKYFEKWLIQINPAKIEAILFAKKSTESQKSEIGVLKKVYLHGNDRCLSKCFIVDVIIWYNLEDFNTKMAQKPKRGSPISEEQKKMLIDYLDAHPDLKTGKFSSKFTHQDSMKLWQDIGVHLNSIPGSRKDWKDWRKTWQDMHSRSKKKSAIIKNHCKQTGGGGPCEVLNEIEERIAQSISKTAISGLEIEVTDTDFPEWDLASEAAPAAVPEIEQPQGTVEAQKQQTDDSTRESDNSTDTLVSSPSVAQRAVRAPGSRHPAPSPASDLNIMPTTRAQDRPSSARSSKNIRPAQPHQNKTKLNNESAYADDLAIVIAHDSRQLLKITAQAALHHIVNWATKYKLVLSKEKKNGINGPQVAPTCPPSRSDASTLRRPYRAGQKPTVPGGNNYQSQTKLPAKKNITQGLRRRAARHCGQTTPEALRTIYRGAILPILTYASPVWIDALNRTKVKRKYLSLYGVFARLLASCYVSVSTDGAVVLAGLLPSDLEIEKANTLRALKRDRDSLFQGELITTGMFDSIPHAALYLQLRAEDIWQTRWDSSTKGRITYGFLPAVTTDTATLPVLDFVRAQILTGHGEFGCHFHRIGKADIDLCETCRDATDATDSWNLGLPKIP</sequence>
<evidence type="ECO:0000256" key="4">
    <source>
        <dbReference type="ARBA" id="ARBA00023163"/>
    </source>
</evidence>
<gene>
    <name evidence="8" type="ORF">GEV33_004384</name>
</gene>
<evidence type="ECO:0000313" key="8">
    <source>
        <dbReference type="EMBL" id="KAH0818407.1"/>
    </source>
</evidence>
<evidence type="ECO:0000259" key="7">
    <source>
        <dbReference type="PROSITE" id="PS50878"/>
    </source>
</evidence>
<keyword evidence="3" id="KW-0805">Transcription regulation</keyword>
<keyword evidence="4" id="KW-0804">Transcription</keyword>
<protein>
    <recommendedName>
        <fullName evidence="2">Regulatory protein zeste</fullName>
    </recommendedName>
</protein>
<feature type="compositionally biased region" description="Basic and acidic residues" evidence="6">
    <location>
        <begin position="345"/>
        <end position="354"/>
    </location>
</feature>
<feature type="compositionally biased region" description="Polar residues" evidence="6">
    <location>
        <begin position="335"/>
        <end position="344"/>
    </location>
</feature>
<dbReference type="EMBL" id="JABDTM020017750">
    <property type="protein sequence ID" value="KAH0818407.1"/>
    <property type="molecule type" value="Genomic_DNA"/>
</dbReference>
<accession>A0A8J6LFV6</accession>
<dbReference type="Pfam" id="PF00078">
    <property type="entry name" value="RVT_1"/>
    <property type="match status" value="1"/>
</dbReference>
<feature type="domain" description="Reverse transcriptase" evidence="7">
    <location>
        <begin position="1"/>
        <end position="155"/>
    </location>
</feature>
<dbReference type="Pfam" id="PF13873">
    <property type="entry name" value="Myb_DNA-bind_5"/>
    <property type="match status" value="1"/>
</dbReference>
<keyword evidence="9" id="KW-1185">Reference proteome</keyword>
<comment type="subunit">
    <text evidence="1">Self-associates forming complexes of several hundred monomers.</text>
</comment>
<feature type="region of interest" description="Disordered" evidence="6">
    <location>
        <begin position="329"/>
        <end position="422"/>
    </location>
</feature>
<evidence type="ECO:0000256" key="5">
    <source>
        <dbReference type="ARBA" id="ARBA00025466"/>
    </source>
</evidence>
<evidence type="ECO:0000256" key="1">
    <source>
        <dbReference type="ARBA" id="ARBA00011764"/>
    </source>
</evidence>
<proteinExistence type="predicted"/>
<dbReference type="PANTHER" id="PTHR33332">
    <property type="entry name" value="REVERSE TRANSCRIPTASE DOMAIN-CONTAINING PROTEIN"/>
    <property type="match status" value="1"/>
</dbReference>
<comment type="caution">
    <text evidence="8">The sequence shown here is derived from an EMBL/GenBank/DDBJ whole genome shotgun (WGS) entry which is preliminary data.</text>
</comment>
<feature type="region of interest" description="Disordered" evidence="6">
    <location>
        <begin position="471"/>
        <end position="515"/>
    </location>
</feature>